<feature type="domain" description="Glycosyltransferase RgtA/B/C/D-like" evidence="9">
    <location>
        <begin position="60"/>
        <end position="219"/>
    </location>
</feature>
<feature type="transmembrane region" description="Helical" evidence="8">
    <location>
        <begin position="113"/>
        <end position="130"/>
    </location>
</feature>
<dbReference type="EMBL" id="CADCVD010000125">
    <property type="protein sequence ID" value="CAA9452526.1"/>
    <property type="molecule type" value="Genomic_DNA"/>
</dbReference>
<evidence type="ECO:0000256" key="3">
    <source>
        <dbReference type="ARBA" id="ARBA00022676"/>
    </source>
</evidence>
<dbReference type="GO" id="GO:0009103">
    <property type="term" value="P:lipopolysaccharide biosynthetic process"/>
    <property type="evidence" value="ECO:0007669"/>
    <property type="project" value="UniProtKB-ARBA"/>
</dbReference>
<feature type="transmembrane region" description="Helical" evidence="8">
    <location>
        <begin position="12"/>
        <end position="32"/>
    </location>
</feature>
<keyword evidence="7 8" id="KW-0472">Membrane</keyword>
<evidence type="ECO:0000259" key="9">
    <source>
        <dbReference type="Pfam" id="PF13231"/>
    </source>
</evidence>
<gene>
    <name evidence="10" type="ORF">AVDCRST_MAG37-2515</name>
</gene>
<evidence type="ECO:0000256" key="4">
    <source>
        <dbReference type="ARBA" id="ARBA00022679"/>
    </source>
</evidence>
<keyword evidence="4" id="KW-0808">Transferase</keyword>
<dbReference type="PANTHER" id="PTHR33908">
    <property type="entry name" value="MANNOSYLTRANSFERASE YKCB-RELATED"/>
    <property type="match status" value="1"/>
</dbReference>
<sequence length="516" mass="57414">MVSEDSYPRRAFLGDVGILLFLALLKLLLHLLTADNYGYFRDELYYIAASERLDLGYVDFPPFVAMVAATARQLFGDSLLALHVFPALAGALVILLAGLMARELGGGRFAQGLAALATFIAPNFLVFGTWISMDAFDQLFWVLAAYVLLILLKRDQPRLWLLFGVIMGLGLLTKVTILFFGFAVFVALLLTPSRRHLLTKWPWLGSATAFLFLLPYVFWQVENGWPTLEFWSNYGGKIDEASPLEFLVEQIVTMQPPTLPIWLAGLYFYLVAREGRPYRLLGWIYVILLVLFVVQNARFYFLAPAYPMLFAAGGVVIERFVRRRGWGWFKPAYASVLAVSGVVVAPLTVVPVLPVETLAKITGAAGGDAGIEAETREVAELPQNFADRFGWEEMVATVAGVYEELPPEEQANACILTGNYGEAGAIDFFGEEYGLPKAISGHNNYYLWGPRGCTGEVVISVGVPLERLEAAFSEVEQADTVKCEYCMPDENNLPVHICRSPTVPLQESWPQFKHYN</sequence>
<proteinExistence type="predicted"/>
<feature type="transmembrane region" description="Helical" evidence="8">
    <location>
        <begin position="159"/>
        <end position="189"/>
    </location>
</feature>
<dbReference type="InterPro" id="IPR038731">
    <property type="entry name" value="RgtA/B/C-like"/>
</dbReference>
<dbReference type="InterPro" id="IPR050297">
    <property type="entry name" value="LipidA_mod_glycosyltrf_83"/>
</dbReference>
<dbReference type="PANTHER" id="PTHR33908:SF11">
    <property type="entry name" value="MEMBRANE PROTEIN"/>
    <property type="match status" value="1"/>
</dbReference>
<organism evidence="10">
    <name type="scientific">uncultured Rubrobacteraceae bacterium</name>
    <dbReference type="NCBI Taxonomy" id="349277"/>
    <lineage>
        <taxon>Bacteria</taxon>
        <taxon>Bacillati</taxon>
        <taxon>Actinomycetota</taxon>
        <taxon>Rubrobacteria</taxon>
        <taxon>Rubrobacterales</taxon>
        <taxon>Rubrobacteraceae</taxon>
        <taxon>environmental samples</taxon>
    </lineage>
</organism>
<feature type="transmembrane region" description="Helical" evidence="8">
    <location>
        <begin position="333"/>
        <end position="353"/>
    </location>
</feature>
<dbReference type="AlphaFoldDB" id="A0A6J4QWA9"/>
<dbReference type="GO" id="GO:0016763">
    <property type="term" value="F:pentosyltransferase activity"/>
    <property type="evidence" value="ECO:0007669"/>
    <property type="project" value="TreeGrafter"/>
</dbReference>
<evidence type="ECO:0000256" key="6">
    <source>
        <dbReference type="ARBA" id="ARBA00022989"/>
    </source>
</evidence>
<feature type="transmembrane region" description="Helical" evidence="8">
    <location>
        <begin position="303"/>
        <end position="321"/>
    </location>
</feature>
<evidence type="ECO:0000256" key="1">
    <source>
        <dbReference type="ARBA" id="ARBA00004651"/>
    </source>
</evidence>
<comment type="subcellular location">
    <subcellularLocation>
        <location evidence="1">Cell membrane</location>
        <topology evidence="1">Multi-pass membrane protein</topology>
    </subcellularLocation>
</comment>
<accession>A0A6J4QWA9</accession>
<protein>
    <recommendedName>
        <fullName evidence="9">Glycosyltransferase RgtA/B/C/D-like domain-containing protein</fullName>
    </recommendedName>
</protein>
<name>A0A6J4QWA9_9ACTN</name>
<evidence type="ECO:0000313" key="10">
    <source>
        <dbReference type="EMBL" id="CAA9452526.1"/>
    </source>
</evidence>
<keyword evidence="5 8" id="KW-0812">Transmembrane</keyword>
<evidence type="ECO:0000256" key="8">
    <source>
        <dbReference type="SAM" id="Phobius"/>
    </source>
</evidence>
<feature type="transmembrane region" description="Helical" evidence="8">
    <location>
        <begin position="280"/>
        <end position="297"/>
    </location>
</feature>
<reference evidence="10" key="1">
    <citation type="submission" date="2020-02" db="EMBL/GenBank/DDBJ databases">
        <authorList>
            <person name="Meier V. D."/>
        </authorList>
    </citation>
    <scope>NUCLEOTIDE SEQUENCE</scope>
    <source>
        <strain evidence="10">AVDCRST_MAG37</strain>
    </source>
</reference>
<keyword evidence="6 8" id="KW-1133">Transmembrane helix</keyword>
<feature type="transmembrane region" description="Helical" evidence="8">
    <location>
        <begin position="80"/>
        <end position="101"/>
    </location>
</feature>
<feature type="transmembrane region" description="Helical" evidence="8">
    <location>
        <begin position="201"/>
        <end position="219"/>
    </location>
</feature>
<evidence type="ECO:0000256" key="5">
    <source>
        <dbReference type="ARBA" id="ARBA00022692"/>
    </source>
</evidence>
<evidence type="ECO:0000256" key="7">
    <source>
        <dbReference type="ARBA" id="ARBA00023136"/>
    </source>
</evidence>
<keyword evidence="2" id="KW-1003">Cell membrane</keyword>
<keyword evidence="3" id="KW-0328">Glycosyltransferase</keyword>
<dbReference type="GO" id="GO:0005886">
    <property type="term" value="C:plasma membrane"/>
    <property type="evidence" value="ECO:0007669"/>
    <property type="project" value="UniProtKB-SubCell"/>
</dbReference>
<evidence type="ECO:0000256" key="2">
    <source>
        <dbReference type="ARBA" id="ARBA00022475"/>
    </source>
</evidence>
<dbReference type="Pfam" id="PF13231">
    <property type="entry name" value="PMT_2"/>
    <property type="match status" value="1"/>
</dbReference>